<dbReference type="GO" id="GO:0050567">
    <property type="term" value="F:glutaminyl-tRNA synthase (glutamine-hydrolyzing) activity"/>
    <property type="evidence" value="ECO:0007669"/>
    <property type="project" value="UniProtKB-UniRule"/>
</dbReference>
<dbReference type="InterPro" id="IPR004414">
    <property type="entry name" value="GatE"/>
</dbReference>
<reference evidence="10" key="1">
    <citation type="submission" date="2019-05" db="EMBL/GenBank/DDBJ databases">
        <title>Candidatus Nanohalobium constans, a novel model system to study the DPANN nano-sized archaea: genomic and physiological characterization of a nanoarchaeon co-cultured with its chitinotrophic host.</title>
        <authorList>
            <person name="La Cono V."/>
            <person name="Arcadi E."/>
            <person name="Crisafi F."/>
            <person name="Denaro R."/>
            <person name="La Spada G."/>
            <person name="Messina E."/>
            <person name="Smedile F."/>
            <person name="Toshchakov S.V."/>
            <person name="Shevchenko M.A."/>
            <person name="Golyshin P.N."/>
            <person name="Golyshina O.V."/>
            <person name="Ferrer M."/>
            <person name="Rohde M."/>
            <person name="Mushegian A."/>
            <person name="Sorokin D.Y."/>
            <person name="Giuliano L."/>
            <person name="Yakimov M.M."/>
        </authorList>
    </citation>
    <scope>NUCLEOTIDE SEQUENCE [LARGE SCALE GENOMIC DNA]</scope>
    <source>
        <strain evidence="10">LC1Nh</strain>
    </source>
</reference>
<feature type="coiled-coil region" evidence="7">
    <location>
        <begin position="496"/>
        <end position="545"/>
    </location>
</feature>
<dbReference type="HAMAP" id="MF_00588">
    <property type="entry name" value="GatE"/>
    <property type="match status" value="1"/>
</dbReference>
<dbReference type="InterPro" id="IPR006075">
    <property type="entry name" value="Asn/Gln-tRNA_Trfase_suB/E_cat"/>
</dbReference>
<dbReference type="InterPro" id="IPR003789">
    <property type="entry name" value="Asn/Gln_tRNA_amidoTrase-B-like"/>
</dbReference>
<dbReference type="Pfam" id="PF02637">
    <property type="entry name" value="GatB_Yqey"/>
    <property type="match status" value="1"/>
</dbReference>
<sequence>MNYEELGFKCGVEIHQQLNTETKLFCECPVELEDEAADAHVERFLSAVAGETGEKDEAAEVEAAKSKKFVYNYYRRNNCLVELDEEPPHEIDEEALDTALTFVRMIDGEVPEEIQVMRKMVVDGSNTSGFQRTAMVGLDGEIDVEKGSVAVEDVELEEESAGIHKRKDDEAIYDLNRLGVPLIEVGTDASIKGPEHAKQVAMEIGMLLRSTGKARRGIGTIRQDVNVSIEEGSRVEIKGFQDVKNIDHLIELEVERQKNLVELGNEFDDNLVDEIVGDNVTHHFEDTENHIVSTVLENNGAVYALKLPQMTGKMKQKISGERYVAKELVDYAKTRGVQGILHTDEDLENYGLVEEFGKVAEDFKKNDEDVIAVIAAEESQAKAAAQAVRERAKQIYTGEIPEETRTAEQDFTTSYARPLPGSARMYPETDIPAIRVTEDDIEEIDENLPKTLDEKQEDYSEEIGEELATQIVSSPELPQFEEFKGEYDSRLVANFFTNLKANLEDQGVEIESLEDEELEAIFSALESEEIQKGDLADVISEMEERNPEEAIEEVVSSKTDESEIRETIQEVLEEKADMVEEQGMHAQGPLMGILQQKVDADGATISQILQEELEKRID</sequence>
<dbReference type="RefSeq" id="WP_153549962.1">
    <property type="nucleotide sequence ID" value="NZ_CP040089.1"/>
</dbReference>
<evidence type="ECO:0000313" key="9">
    <source>
        <dbReference type="EMBL" id="QGA80223.1"/>
    </source>
</evidence>
<dbReference type="SUPFAM" id="SSF89095">
    <property type="entry name" value="GatB/YqeY motif"/>
    <property type="match status" value="1"/>
</dbReference>
<dbReference type="Pfam" id="PF02938">
    <property type="entry name" value="GAD"/>
    <property type="match status" value="1"/>
</dbReference>
<dbReference type="PANTHER" id="PTHR11659:SF2">
    <property type="entry name" value="GLUTAMYL-TRNA(GLN) AMIDOTRANSFERASE SUBUNIT E"/>
    <property type="match status" value="1"/>
</dbReference>
<dbReference type="GO" id="GO:0070681">
    <property type="term" value="P:glutaminyl-tRNAGln biosynthesis via transamidation"/>
    <property type="evidence" value="ECO:0007669"/>
    <property type="project" value="TreeGrafter"/>
</dbReference>
<dbReference type="GO" id="GO:0016740">
    <property type="term" value="F:transferase activity"/>
    <property type="evidence" value="ECO:0007669"/>
    <property type="project" value="UniProtKB-KW"/>
</dbReference>
<dbReference type="KEGG" id="ncon:LC1Nh_0322"/>
<dbReference type="NCBIfam" id="NF003107">
    <property type="entry name" value="PRK04028.1"/>
    <property type="match status" value="1"/>
</dbReference>
<dbReference type="InterPro" id="IPR023168">
    <property type="entry name" value="GatB_Yqey_C_2"/>
</dbReference>
<dbReference type="GO" id="GO:0004812">
    <property type="term" value="F:aminoacyl-tRNA ligase activity"/>
    <property type="evidence" value="ECO:0007669"/>
    <property type="project" value="InterPro"/>
</dbReference>
<dbReference type="InterPro" id="IPR004115">
    <property type="entry name" value="GAD-like_sf"/>
</dbReference>
<comment type="similarity">
    <text evidence="6">Belongs to the GatB/GatE family. GatE subfamily.</text>
</comment>
<keyword evidence="1 6" id="KW-0436">Ligase</keyword>
<dbReference type="OrthoDB" id="7316at2157"/>
<dbReference type="Pfam" id="PF02934">
    <property type="entry name" value="GatB_N"/>
    <property type="match status" value="1"/>
</dbReference>
<dbReference type="GO" id="GO:0005737">
    <property type="term" value="C:cytoplasm"/>
    <property type="evidence" value="ECO:0007669"/>
    <property type="project" value="InterPro"/>
</dbReference>
<feature type="domain" description="Asn/Gln amidotransferase" evidence="8">
    <location>
        <begin position="478"/>
        <end position="613"/>
    </location>
</feature>
<evidence type="ECO:0000259" key="8">
    <source>
        <dbReference type="SMART" id="SM00845"/>
    </source>
</evidence>
<dbReference type="SMART" id="SM00845">
    <property type="entry name" value="GatB_Yqey"/>
    <property type="match status" value="1"/>
</dbReference>
<evidence type="ECO:0000256" key="2">
    <source>
        <dbReference type="ARBA" id="ARBA00022741"/>
    </source>
</evidence>
<dbReference type="PROSITE" id="PS01234">
    <property type="entry name" value="GATB"/>
    <property type="match status" value="1"/>
</dbReference>
<comment type="subunit">
    <text evidence="6">Heterodimer of GatD and GatE.</text>
</comment>
<dbReference type="InterPro" id="IPR017959">
    <property type="entry name" value="Asn/Gln-tRNA_amidoTrfase_suB/E"/>
</dbReference>
<dbReference type="SUPFAM" id="SSF55931">
    <property type="entry name" value="Glutamine synthetase/guanido kinase"/>
    <property type="match status" value="1"/>
</dbReference>
<evidence type="ECO:0000256" key="7">
    <source>
        <dbReference type="SAM" id="Coils"/>
    </source>
</evidence>
<keyword evidence="4 6" id="KW-0648">Protein biosynthesis</keyword>
<evidence type="ECO:0000313" key="10">
    <source>
        <dbReference type="Proteomes" id="UP000377803"/>
    </source>
</evidence>
<organism evidence="9 10">
    <name type="scientific">Candidatus Nanohalobium constans</name>
    <dbReference type="NCBI Taxonomy" id="2565781"/>
    <lineage>
        <taxon>Archaea</taxon>
        <taxon>Candidatus Nanohalarchaeota</taxon>
        <taxon>Candidatus Nanohalobia</taxon>
        <taxon>Candidatus Nanohalobiales</taxon>
        <taxon>Candidatus Nanohalobiaceae</taxon>
        <taxon>Candidatus Nanohalobium</taxon>
    </lineage>
</organism>
<dbReference type="SUPFAM" id="SSF55261">
    <property type="entry name" value="GAD domain-like"/>
    <property type="match status" value="1"/>
</dbReference>
<dbReference type="EMBL" id="CP040089">
    <property type="protein sequence ID" value="QGA80223.1"/>
    <property type="molecule type" value="Genomic_DNA"/>
</dbReference>
<dbReference type="GeneID" id="42364705"/>
<comment type="catalytic activity">
    <reaction evidence="5 6">
        <text>L-glutamyl-tRNA(Gln) + L-glutamine + ATP + H2O = L-glutaminyl-tRNA(Gln) + L-glutamate + ADP + phosphate + H(+)</text>
        <dbReference type="Rhea" id="RHEA:17521"/>
        <dbReference type="Rhea" id="RHEA-COMP:9681"/>
        <dbReference type="Rhea" id="RHEA-COMP:9684"/>
        <dbReference type="ChEBI" id="CHEBI:15377"/>
        <dbReference type="ChEBI" id="CHEBI:15378"/>
        <dbReference type="ChEBI" id="CHEBI:29985"/>
        <dbReference type="ChEBI" id="CHEBI:30616"/>
        <dbReference type="ChEBI" id="CHEBI:43474"/>
        <dbReference type="ChEBI" id="CHEBI:58359"/>
        <dbReference type="ChEBI" id="CHEBI:78520"/>
        <dbReference type="ChEBI" id="CHEBI:78521"/>
        <dbReference type="ChEBI" id="CHEBI:456216"/>
    </reaction>
</comment>
<keyword evidence="9" id="KW-0808">Transferase</keyword>
<keyword evidence="3 6" id="KW-0067">ATP-binding</keyword>
<evidence type="ECO:0000256" key="3">
    <source>
        <dbReference type="ARBA" id="ARBA00022840"/>
    </source>
</evidence>
<proteinExistence type="inferred from homology"/>
<dbReference type="InterPro" id="IPR018027">
    <property type="entry name" value="Asn/Gln_amidotransferase"/>
</dbReference>
<evidence type="ECO:0000256" key="4">
    <source>
        <dbReference type="ARBA" id="ARBA00022917"/>
    </source>
</evidence>
<keyword evidence="2 6" id="KW-0547">Nucleotide-binding</keyword>
<protein>
    <recommendedName>
        <fullName evidence="6">Glutamyl-tRNA(Gln) amidotransferase subunit E</fullName>
        <shortName evidence="6">Glu-ADT subunit E</shortName>
        <ecNumber evidence="6">6.3.5.-</ecNumber>
    </recommendedName>
</protein>
<evidence type="ECO:0000256" key="5">
    <source>
        <dbReference type="ARBA" id="ARBA00047913"/>
    </source>
</evidence>
<dbReference type="Gene3D" id="3.30.1360.30">
    <property type="entry name" value="GAD-like domain"/>
    <property type="match status" value="1"/>
</dbReference>
<gene>
    <name evidence="6 9" type="primary">gatE</name>
    <name evidence="9" type="ORF">LC1Nh_0322</name>
</gene>
<evidence type="ECO:0000256" key="1">
    <source>
        <dbReference type="ARBA" id="ARBA00022598"/>
    </source>
</evidence>
<dbReference type="InterPro" id="IPR014746">
    <property type="entry name" value="Gln_synth/guanido_kin_cat_dom"/>
</dbReference>
<accession>A0A5Q0UF45</accession>
<dbReference type="NCBIfam" id="TIGR00134">
    <property type="entry name" value="gatE_arch"/>
    <property type="match status" value="1"/>
</dbReference>
<dbReference type="InterPro" id="IPR029351">
    <property type="entry name" value="GAD_dom"/>
</dbReference>
<dbReference type="Proteomes" id="UP000377803">
    <property type="component" value="Chromosome"/>
</dbReference>
<dbReference type="GO" id="GO:0006412">
    <property type="term" value="P:translation"/>
    <property type="evidence" value="ECO:0007669"/>
    <property type="project" value="UniProtKB-UniRule"/>
</dbReference>
<evidence type="ECO:0000256" key="6">
    <source>
        <dbReference type="HAMAP-Rule" id="MF_00588"/>
    </source>
</evidence>
<dbReference type="Gene3D" id="1.10.10.410">
    <property type="match status" value="1"/>
</dbReference>
<dbReference type="InterPro" id="IPR017958">
    <property type="entry name" value="Gln-tRNA_amidoTrfase_suB_CS"/>
</dbReference>
<dbReference type="EC" id="6.3.5.-" evidence="6"/>
<name>A0A5Q0UF45_9ARCH</name>
<dbReference type="GO" id="GO:0005524">
    <property type="term" value="F:ATP binding"/>
    <property type="evidence" value="ECO:0007669"/>
    <property type="project" value="UniProtKB-KW"/>
</dbReference>
<keyword evidence="7" id="KW-0175">Coiled coil</keyword>
<dbReference type="AlphaFoldDB" id="A0A5Q0UF45"/>
<dbReference type="PANTHER" id="PTHR11659">
    <property type="entry name" value="GLUTAMYL-TRNA GLN AMIDOTRANSFERASE SUBUNIT B MITOCHONDRIAL AND PROKARYOTIC PET112-RELATED"/>
    <property type="match status" value="1"/>
</dbReference>
<comment type="function">
    <text evidence="6">Allows the formation of correctly charged Gln-tRNA(Gln) through the transamidation of misacylated Glu-tRNA(Gln) in organisms which lack glutaminyl-tRNA synthetase. The reaction takes place in the presence of glutamine and ATP through an activated gamma-phospho-Glu-tRNA(Gln). The GatDE system is specific for glutamate and does not act on aspartate.</text>
</comment>
<keyword evidence="10" id="KW-1185">Reference proteome</keyword>